<gene>
    <name evidence="1" type="ORF">H4R21_001768</name>
</gene>
<name>A0ACC1LBA4_9FUNG</name>
<protein>
    <submittedName>
        <fullName evidence="1">Uncharacterized protein</fullName>
    </submittedName>
</protein>
<feature type="non-terminal residue" evidence="1">
    <location>
        <position position="1"/>
    </location>
</feature>
<comment type="caution">
    <text evidence="1">The sequence shown here is derived from an EMBL/GenBank/DDBJ whole genome shotgun (WGS) entry which is preliminary data.</text>
</comment>
<evidence type="ECO:0000313" key="1">
    <source>
        <dbReference type="EMBL" id="KAJ2804122.1"/>
    </source>
</evidence>
<dbReference type="Proteomes" id="UP001140087">
    <property type="component" value="Unassembled WGS sequence"/>
</dbReference>
<sequence length="92" mass="10204">IKHDIVQLARERVGPIVSLYPENVVFVDRLPKTRSGKILRKMMRSMVKIVHGNAESGSDTDPNVCPIAVPATIEDPAVMADIWHTIASICRK</sequence>
<organism evidence="1 2">
    <name type="scientific">Coemansia helicoidea</name>
    <dbReference type="NCBI Taxonomy" id="1286919"/>
    <lineage>
        <taxon>Eukaryota</taxon>
        <taxon>Fungi</taxon>
        <taxon>Fungi incertae sedis</taxon>
        <taxon>Zoopagomycota</taxon>
        <taxon>Kickxellomycotina</taxon>
        <taxon>Kickxellomycetes</taxon>
        <taxon>Kickxellales</taxon>
        <taxon>Kickxellaceae</taxon>
        <taxon>Coemansia</taxon>
    </lineage>
</organism>
<proteinExistence type="predicted"/>
<accession>A0ACC1LBA4</accession>
<dbReference type="EMBL" id="JANBUN010000392">
    <property type="protein sequence ID" value="KAJ2804122.1"/>
    <property type="molecule type" value="Genomic_DNA"/>
</dbReference>
<reference evidence="1" key="1">
    <citation type="submission" date="2022-07" db="EMBL/GenBank/DDBJ databases">
        <title>Phylogenomic reconstructions and comparative analyses of Kickxellomycotina fungi.</title>
        <authorList>
            <person name="Reynolds N.K."/>
            <person name="Stajich J.E."/>
            <person name="Barry K."/>
            <person name="Grigoriev I.V."/>
            <person name="Crous P."/>
            <person name="Smith M.E."/>
        </authorList>
    </citation>
    <scope>NUCLEOTIDE SEQUENCE</scope>
    <source>
        <strain evidence="1">BCRC 34780</strain>
    </source>
</reference>
<evidence type="ECO:0000313" key="2">
    <source>
        <dbReference type="Proteomes" id="UP001140087"/>
    </source>
</evidence>
<keyword evidence="2" id="KW-1185">Reference proteome</keyword>